<dbReference type="EMBL" id="AP019755">
    <property type="protein sequence ID" value="BBL34672.1"/>
    <property type="molecule type" value="Genomic_DNA"/>
</dbReference>
<dbReference type="Pfam" id="PF01022">
    <property type="entry name" value="HTH_5"/>
    <property type="match status" value="1"/>
</dbReference>
<evidence type="ECO:0000259" key="5">
    <source>
        <dbReference type="PROSITE" id="PS50987"/>
    </source>
</evidence>
<feature type="domain" description="HTH arsR-type" evidence="5">
    <location>
        <begin position="3"/>
        <end position="97"/>
    </location>
</feature>
<dbReference type="GO" id="GO:0003677">
    <property type="term" value="F:DNA binding"/>
    <property type="evidence" value="ECO:0007669"/>
    <property type="project" value="UniProtKB-KW"/>
</dbReference>
<dbReference type="SMART" id="SM00418">
    <property type="entry name" value="HTH_ARSR"/>
    <property type="match status" value="1"/>
</dbReference>
<dbReference type="NCBIfam" id="NF033788">
    <property type="entry name" value="HTH_metalloreg"/>
    <property type="match status" value="1"/>
</dbReference>
<dbReference type="GO" id="GO:0003700">
    <property type="term" value="F:DNA-binding transcription factor activity"/>
    <property type="evidence" value="ECO:0007669"/>
    <property type="project" value="InterPro"/>
</dbReference>
<protein>
    <recommendedName>
        <fullName evidence="5">HTH arsR-type domain-containing protein</fullName>
    </recommendedName>
</protein>
<dbReference type="CDD" id="cd00090">
    <property type="entry name" value="HTH_ARSR"/>
    <property type="match status" value="1"/>
</dbReference>
<dbReference type="AlphaFoldDB" id="A0A4Y1YKJ2"/>
<accession>A0A4Y1YKJ2</accession>
<dbReference type="PANTHER" id="PTHR43132:SF2">
    <property type="entry name" value="ARSENICAL RESISTANCE OPERON REPRESSOR ARSR-RELATED"/>
    <property type="match status" value="1"/>
</dbReference>
<dbReference type="InterPro" id="IPR051011">
    <property type="entry name" value="Metal_resp_trans_reg"/>
</dbReference>
<dbReference type="KEGG" id="nst:Nstercoris_00911"/>
<sequence>MVKKKAAAGKACSMLKTLANEDRLMILCQLVEGEKNVSELEQLLGIRQPTLSQQLSVLREEELVSTKRVGKYIYYKLASREVVQIIGTLFALYCQDENALIVQQKNSSSAGLADTDSNQPDLEKQD</sequence>
<keyword evidence="3" id="KW-0804">Transcription</keyword>
<reference evidence="6 7" key="1">
    <citation type="submission" date="2019-06" db="EMBL/GenBank/DDBJ databases">
        <title>Nitrosomonas stercoris KYUHI-S whole genome shotgun sequence.</title>
        <authorList>
            <person name="Nakagawa T."/>
            <person name="Tsuchiya Y."/>
            <person name="Takahashi R."/>
        </authorList>
    </citation>
    <scope>NUCLEOTIDE SEQUENCE [LARGE SCALE GENOMIC DNA]</scope>
    <source>
        <strain evidence="6 7">KYUHI-S</strain>
    </source>
</reference>
<dbReference type="PANTHER" id="PTHR43132">
    <property type="entry name" value="ARSENICAL RESISTANCE OPERON REPRESSOR ARSR-RELATED"/>
    <property type="match status" value="1"/>
</dbReference>
<evidence type="ECO:0000313" key="6">
    <source>
        <dbReference type="EMBL" id="BBL34672.1"/>
    </source>
</evidence>
<feature type="region of interest" description="Disordered" evidence="4">
    <location>
        <begin position="106"/>
        <end position="126"/>
    </location>
</feature>
<organism evidence="6 7">
    <name type="scientific">Nitrosomonas stercoris</name>
    <dbReference type="NCBI Taxonomy" id="1444684"/>
    <lineage>
        <taxon>Bacteria</taxon>
        <taxon>Pseudomonadati</taxon>
        <taxon>Pseudomonadota</taxon>
        <taxon>Betaproteobacteria</taxon>
        <taxon>Nitrosomonadales</taxon>
        <taxon>Nitrosomonadaceae</taxon>
        <taxon>Nitrosomonas</taxon>
    </lineage>
</organism>
<evidence type="ECO:0000256" key="4">
    <source>
        <dbReference type="SAM" id="MobiDB-lite"/>
    </source>
</evidence>
<proteinExistence type="predicted"/>
<dbReference type="SUPFAM" id="SSF46785">
    <property type="entry name" value="Winged helix' DNA-binding domain"/>
    <property type="match status" value="1"/>
</dbReference>
<name>A0A4Y1YKJ2_9PROT</name>
<keyword evidence="1" id="KW-0805">Transcription regulation</keyword>
<gene>
    <name evidence="6" type="ORF">Nstercoris_00911</name>
</gene>
<dbReference type="InterPro" id="IPR036390">
    <property type="entry name" value="WH_DNA-bd_sf"/>
</dbReference>
<evidence type="ECO:0000256" key="3">
    <source>
        <dbReference type="ARBA" id="ARBA00023163"/>
    </source>
</evidence>
<dbReference type="InterPro" id="IPR001845">
    <property type="entry name" value="HTH_ArsR_DNA-bd_dom"/>
</dbReference>
<dbReference type="InterPro" id="IPR011991">
    <property type="entry name" value="ArsR-like_HTH"/>
</dbReference>
<dbReference type="Proteomes" id="UP000316473">
    <property type="component" value="Chromosome"/>
</dbReference>
<evidence type="ECO:0000313" key="7">
    <source>
        <dbReference type="Proteomes" id="UP000316473"/>
    </source>
</evidence>
<feature type="compositionally biased region" description="Polar residues" evidence="4">
    <location>
        <begin position="106"/>
        <end position="120"/>
    </location>
</feature>
<keyword evidence="7" id="KW-1185">Reference proteome</keyword>
<evidence type="ECO:0000256" key="1">
    <source>
        <dbReference type="ARBA" id="ARBA00023015"/>
    </source>
</evidence>
<evidence type="ECO:0000256" key="2">
    <source>
        <dbReference type="ARBA" id="ARBA00023125"/>
    </source>
</evidence>
<dbReference type="InterPro" id="IPR036388">
    <property type="entry name" value="WH-like_DNA-bd_sf"/>
</dbReference>
<keyword evidence="2" id="KW-0238">DNA-binding</keyword>
<dbReference type="PRINTS" id="PR00778">
    <property type="entry name" value="HTHARSR"/>
</dbReference>
<dbReference type="Gene3D" id="1.10.10.10">
    <property type="entry name" value="Winged helix-like DNA-binding domain superfamily/Winged helix DNA-binding domain"/>
    <property type="match status" value="1"/>
</dbReference>
<dbReference type="PROSITE" id="PS50987">
    <property type="entry name" value="HTH_ARSR_2"/>
    <property type="match status" value="1"/>
</dbReference>